<accession>A0A6B0V279</accession>
<evidence type="ECO:0000256" key="1">
    <source>
        <dbReference type="SAM" id="MobiDB-lite"/>
    </source>
</evidence>
<reference evidence="2" key="1">
    <citation type="submission" date="2019-12" db="EMBL/GenBank/DDBJ databases">
        <title>An insight into the sialome of adult female Ixodes ricinus ticks feeding for 6 days.</title>
        <authorList>
            <person name="Perner J."/>
            <person name="Ribeiro J.M.C."/>
        </authorList>
    </citation>
    <scope>NUCLEOTIDE SEQUENCE</scope>
    <source>
        <strain evidence="2">Semi-engorged</strain>
        <tissue evidence="2">Salivary glands</tissue>
    </source>
</reference>
<protein>
    <submittedName>
        <fullName evidence="2">Putative secreted protein</fullName>
    </submittedName>
</protein>
<organism evidence="2">
    <name type="scientific">Ixodes ricinus</name>
    <name type="common">Common tick</name>
    <name type="synonym">Acarus ricinus</name>
    <dbReference type="NCBI Taxonomy" id="34613"/>
    <lineage>
        <taxon>Eukaryota</taxon>
        <taxon>Metazoa</taxon>
        <taxon>Ecdysozoa</taxon>
        <taxon>Arthropoda</taxon>
        <taxon>Chelicerata</taxon>
        <taxon>Arachnida</taxon>
        <taxon>Acari</taxon>
        <taxon>Parasitiformes</taxon>
        <taxon>Ixodida</taxon>
        <taxon>Ixodoidea</taxon>
        <taxon>Ixodidae</taxon>
        <taxon>Ixodinae</taxon>
        <taxon>Ixodes</taxon>
    </lineage>
</organism>
<evidence type="ECO:0000313" key="2">
    <source>
        <dbReference type="EMBL" id="MXU95894.1"/>
    </source>
</evidence>
<feature type="compositionally biased region" description="Pro residues" evidence="1">
    <location>
        <begin position="169"/>
        <end position="182"/>
    </location>
</feature>
<name>A0A6B0V279_IXORI</name>
<proteinExistence type="predicted"/>
<feature type="region of interest" description="Disordered" evidence="1">
    <location>
        <begin position="145"/>
        <end position="198"/>
    </location>
</feature>
<dbReference type="AlphaFoldDB" id="A0A6B0V279"/>
<dbReference type="EMBL" id="GIFC01013811">
    <property type="protein sequence ID" value="MXU95894.1"/>
    <property type="molecule type" value="Transcribed_RNA"/>
</dbReference>
<sequence length="198" mass="21555">MDGDSSRLAWWLFCWRAMAIAWCLARAASWASAGVWDLLAWPLEGGDTGPMLGGGTGRCWRRSISRRGSGLPPPPRRISRCIPGLWLRGGGRRSEGEVNLLLSSRMGGGGEGRRRLSGVRLLLRMCRCLGEGLRRILPCGLCRPLRRPGDTEPAEPDDEADPLRRPAPLRIPPRPLSPPPRLPGGASSDALPDSSWPP</sequence>